<keyword evidence="1" id="KW-1133">Transmembrane helix</keyword>
<feature type="transmembrane region" description="Helical" evidence="1">
    <location>
        <begin position="78"/>
        <end position="94"/>
    </location>
</feature>
<comment type="caution">
    <text evidence="2">The sequence shown here is derived from an EMBL/GenBank/DDBJ whole genome shotgun (WGS) entry which is preliminary data.</text>
</comment>
<gene>
    <name evidence="2" type="ORF">AVEN_86599_1</name>
</gene>
<evidence type="ECO:0000256" key="1">
    <source>
        <dbReference type="SAM" id="Phobius"/>
    </source>
</evidence>
<accession>A0A4Y2UP82</accession>
<evidence type="ECO:0000313" key="3">
    <source>
        <dbReference type="Proteomes" id="UP000499080"/>
    </source>
</evidence>
<proteinExistence type="predicted"/>
<sequence>MIRIPRVKKVEAEKLEWAAAHFCFNACNLFNAMFDPRWIERGGSVSWPARSRSLSSIDVDLRGHLKSLRNAEKMKKKLFAYITIIVIAQIYHYQHRFGLEASNK</sequence>
<keyword evidence="1" id="KW-0812">Transmembrane</keyword>
<dbReference type="EMBL" id="BGPR01037687">
    <property type="protein sequence ID" value="GBO13350.1"/>
    <property type="molecule type" value="Genomic_DNA"/>
</dbReference>
<evidence type="ECO:0000313" key="2">
    <source>
        <dbReference type="EMBL" id="GBO13350.1"/>
    </source>
</evidence>
<keyword evidence="1" id="KW-0472">Membrane</keyword>
<dbReference type="Proteomes" id="UP000499080">
    <property type="component" value="Unassembled WGS sequence"/>
</dbReference>
<organism evidence="2 3">
    <name type="scientific">Araneus ventricosus</name>
    <name type="common">Orbweaver spider</name>
    <name type="synonym">Epeira ventricosa</name>
    <dbReference type="NCBI Taxonomy" id="182803"/>
    <lineage>
        <taxon>Eukaryota</taxon>
        <taxon>Metazoa</taxon>
        <taxon>Ecdysozoa</taxon>
        <taxon>Arthropoda</taxon>
        <taxon>Chelicerata</taxon>
        <taxon>Arachnida</taxon>
        <taxon>Araneae</taxon>
        <taxon>Araneomorphae</taxon>
        <taxon>Entelegynae</taxon>
        <taxon>Araneoidea</taxon>
        <taxon>Araneidae</taxon>
        <taxon>Araneus</taxon>
    </lineage>
</organism>
<protein>
    <submittedName>
        <fullName evidence="2">Uncharacterized protein</fullName>
    </submittedName>
</protein>
<keyword evidence="3" id="KW-1185">Reference proteome</keyword>
<name>A0A4Y2UP82_ARAVE</name>
<reference evidence="2 3" key="1">
    <citation type="journal article" date="2019" name="Sci. Rep.">
        <title>Orb-weaving spider Araneus ventricosus genome elucidates the spidroin gene catalogue.</title>
        <authorList>
            <person name="Kono N."/>
            <person name="Nakamura H."/>
            <person name="Ohtoshi R."/>
            <person name="Moran D.A.P."/>
            <person name="Shinohara A."/>
            <person name="Yoshida Y."/>
            <person name="Fujiwara M."/>
            <person name="Mori M."/>
            <person name="Tomita M."/>
            <person name="Arakawa K."/>
        </authorList>
    </citation>
    <scope>NUCLEOTIDE SEQUENCE [LARGE SCALE GENOMIC DNA]</scope>
</reference>
<dbReference type="AlphaFoldDB" id="A0A4Y2UP82"/>